<evidence type="ECO:0000313" key="2">
    <source>
        <dbReference type="EMBL" id="PIT96480.1"/>
    </source>
</evidence>
<feature type="signal peptide" evidence="1">
    <location>
        <begin position="1"/>
        <end position="20"/>
    </location>
</feature>
<protein>
    <recommendedName>
        <fullName evidence="4">ABC transporter substrate-binding protein</fullName>
    </recommendedName>
</protein>
<dbReference type="SUPFAM" id="SSF53850">
    <property type="entry name" value="Periplasmic binding protein-like II"/>
    <property type="match status" value="1"/>
</dbReference>
<feature type="chain" id="PRO_5014604501" description="ABC transporter substrate-binding protein" evidence="1">
    <location>
        <begin position="21"/>
        <end position="468"/>
    </location>
</feature>
<comment type="caution">
    <text evidence="2">The sequence shown here is derived from an EMBL/GenBank/DDBJ whole genome shotgun (WGS) entry which is preliminary data.</text>
</comment>
<dbReference type="Gene3D" id="3.40.190.10">
    <property type="entry name" value="Periplasmic binding protein-like II"/>
    <property type="match status" value="1"/>
</dbReference>
<dbReference type="AlphaFoldDB" id="A0A2M6WUM6"/>
<proteinExistence type="predicted"/>
<organism evidence="2 3">
    <name type="scientific">Candidatus Falkowbacteria bacterium CG10_big_fil_rev_8_21_14_0_10_37_14</name>
    <dbReference type="NCBI Taxonomy" id="1974561"/>
    <lineage>
        <taxon>Bacteria</taxon>
        <taxon>Candidatus Falkowiibacteriota</taxon>
    </lineage>
</organism>
<evidence type="ECO:0000256" key="1">
    <source>
        <dbReference type="SAM" id="SignalP"/>
    </source>
</evidence>
<reference evidence="3" key="1">
    <citation type="submission" date="2017-09" db="EMBL/GenBank/DDBJ databases">
        <title>Depth-based differentiation of microbial function through sediment-hosted aquifers and enrichment of novel symbionts in the deep terrestrial subsurface.</title>
        <authorList>
            <person name="Probst A.J."/>
            <person name="Ladd B."/>
            <person name="Jarett J.K."/>
            <person name="Geller-Mcgrath D.E."/>
            <person name="Sieber C.M.K."/>
            <person name="Emerson J.B."/>
            <person name="Anantharaman K."/>
            <person name="Thomas B.C."/>
            <person name="Malmstrom R."/>
            <person name="Stieglmeier M."/>
            <person name="Klingl A."/>
            <person name="Woyke T."/>
            <person name="Ryan C.M."/>
            <person name="Banfield J.F."/>
        </authorList>
    </citation>
    <scope>NUCLEOTIDE SEQUENCE [LARGE SCALE GENOMIC DNA]</scope>
</reference>
<evidence type="ECO:0008006" key="4">
    <source>
        <dbReference type="Google" id="ProtNLM"/>
    </source>
</evidence>
<dbReference type="PANTHER" id="PTHR43649:SF12">
    <property type="entry name" value="DIACETYLCHITOBIOSE BINDING PROTEIN DASA"/>
    <property type="match status" value="1"/>
</dbReference>
<name>A0A2M6WUM6_9BACT</name>
<dbReference type="EMBL" id="PFAM01000003">
    <property type="protein sequence ID" value="PIT96480.1"/>
    <property type="molecule type" value="Genomic_DNA"/>
</dbReference>
<dbReference type="PANTHER" id="PTHR43649">
    <property type="entry name" value="ARABINOSE-BINDING PROTEIN-RELATED"/>
    <property type="match status" value="1"/>
</dbReference>
<keyword evidence="1" id="KW-0732">Signal</keyword>
<accession>A0A2M6WUM6</accession>
<dbReference type="InterPro" id="IPR050490">
    <property type="entry name" value="Bact_solute-bd_prot1"/>
</dbReference>
<dbReference type="Pfam" id="PF01547">
    <property type="entry name" value="SBP_bac_1"/>
    <property type="match status" value="1"/>
</dbReference>
<dbReference type="Proteomes" id="UP000228533">
    <property type="component" value="Unassembled WGS sequence"/>
</dbReference>
<evidence type="ECO:0000313" key="3">
    <source>
        <dbReference type="Proteomes" id="UP000228533"/>
    </source>
</evidence>
<gene>
    <name evidence="2" type="ORF">COT94_00165</name>
</gene>
<dbReference type="InterPro" id="IPR006059">
    <property type="entry name" value="SBP"/>
</dbReference>
<dbReference type="PROSITE" id="PS51257">
    <property type="entry name" value="PROKAR_LIPOPROTEIN"/>
    <property type="match status" value="1"/>
</dbReference>
<sequence>MKKIISLGLLFVMMATSGFGCKGISQDVAAKMQPITINYWRVWDGPDNFSAIIAEYNKKHPNITIKYRKLRYDEYEKELVNALAEDRGPDIFSINATWMRRYASKIAVMPLEFTMAYPVEKGTIQKTIVPELRKTRSISLTAIKNSFLETVYSDVVFDWENPTTKNKELRVYGLPLAVDTMAMFFNRDLLNNANISELSPYWNKQFQTDVKKLTKQTTQGEIVQAGISLGTGTNIERSADIMALLIMQNGGTIINSQNRAALSENVSGKDYNPGMDALRFYSDFANPTKDVYTWNSTLDNSLQMFMDGRLAITFGYAYHLPTIKAQAPKLNFGILPIPQIEGGGGSKNVADYWVETVSKKSKNINEAWDFIQFMTTIPENTKLYLASSGRLTALRAIVEEQKINDNLSIFAKQLLTSHTWYHGYNNDVAEASFKSMADSVAANPQNLVFEVRLASSKINSTLSQAKVQ</sequence>